<comment type="caution">
    <text evidence="1">The sequence shown here is derived from an EMBL/GenBank/DDBJ whole genome shotgun (WGS) entry which is preliminary data.</text>
</comment>
<accession>A0ACA9MQK3</accession>
<reference evidence="1" key="1">
    <citation type="submission" date="2021-06" db="EMBL/GenBank/DDBJ databases">
        <authorList>
            <person name="Kallberg Y."/>
            <person name="Tangrot J."/>
            <person name="Rosling A."/>
        </authorList>
    </citation>
    <scope>NUCLEOTIDE SEQUENCE</scope>
    <source>
        <strain evidence="1">MA461A</strain>
    </source>
</reference>
<evidence type="ECO:0000313" key="2">
    <source>
        <dbReference type="Proteomes" id="UP000789920"/>
    </source>
</evidence>
<dbReference type="Proteomes" id="UP000789920">
    <property type="component" value="Unassembled WGS sequence"/>
</dbReference>
<keyword evidence="2" id="KW-1185">Reference proteome</keyword>
<organism evidence="1 2">
    <name type="scientific">Racocetra persica</name>
    <dbReference type="NCBI Taxonomy" id="160502"/>
    <lineage>
        <taxon>Eukaryota</taxon>
        <taxon>Fungi</taxon>
        <taxon>Fungi incertae sedis</taxon>
        <taxon>Mucoromycota</taxon>
        <taxon>Glomeromycotina</taxon>
        <taxon>Glomeromycetes</taxon>
        <taxon>Diversisporales</taxon>
        <taxon>Gigasporaceae</taxon>
        <taxon>Racocetra</taxon>
    </lineage>
</organism>
<protein>
    <submittedName>
        <fullName evidence="1">4736_t:CDS:1</fullName>
    </submittedName>
</protein>
<sequence length="411" mass="47649">MNHTFVKNLIIEKDTVKTNVNHLEFDLVYKEYVKKHNRIVSKLLRPSAKHTLSELPKVVVVRLDMNTGHGNRLPGIVCGFLYSLITDRLFFIDGYDNFESYYEKDFEHDWKIVTNLYKNSTSRYIHALNSYNDFSLVARGNLSNDELISYDVLYVRTWDYACAPITSNPYYKNWFNKVIPDYRVFTAISLKLLRLHLNISKQVETFVDNNFNDYNIGIHLRQKESPDDMIIPIEHYSQVVKMLMLGIKNMNISIFVVADNDSRKKLVKSLREVFNSNNNNSIKIVYTEQDMDSPNPVSWNASPEVHALIVMKLLSLCDDLVITYGSSFGFTAAGWSQKAFRQRGPFVIMPIKNSNEELWAIDKVLVWGAISSEPCMYLSKLLIDKEDEETIKVFKTNPLWMHHSQCHGSAK</sequence>
<proteinExistence type="predicted"/>
<gene>
    <name evidence="1" type="ORF">RPERSI_LOCUS5569</name>
</gene>
<dbReference type="EMBL" id="CAJVQC010008374">
    <property type="protein sequence ID" value="CAG8591858.1"/>
    <property type="molecule type" value="Genomic_DNA"/>
</dbReference>
<evidence type="ECO:0000313" key="1">
    <source>
        <dbReference type="EMBL" id="CAG8591858.1"/>
    </source>
</evidence>
<name>A0ACA9MQK3_9GLOM</name>